<keyword evidence="1" id="KW-0808">Transferase</keyword>
<organism evidence="1 2">
    <name type="scientific">Brachionus plicatilis</name>
    <name type="common">Marine rotifer</name>
    <name type="synonym">Brachionus muelleri</name>
    <dbReference type="NCBI Taxonomy" id="10195"/>
    <lineage>
        <taxon>Eukaryota</taxon>
        <taxon>Metazoa</taxon>
        <taxon>Spiralia</taxon>
        <taxon>Gnathifera</taxon>
        <taxon>Rotifera</taxon>
        <taxon>Eurotatoria</taxon>
        <taxon>Monogononta</taxon>
        <taxon>Pseudotrocha</taxon>
        <taxon>Ploima</taxon>
        <taxon>Brachionidae</taxon>
        <taxon>Brachionus</taxon>
    </lineage>
</organism>
<dbReference type="STRING" id="10195.A0A3M7SV89"/>
<comment type="caution">
    <text evidence="1">The sequence shown here is derived from an EMBL/GenBank/DDBJ whole genome shotgun (WGS) entry which is preliminary data.</text>
</comment>
<keyword evidence="1" id="KW-0548">Nucleotidyltransferase</keyword>
<accession>A0A3M7SV89</accession>
<keyword evidence="1" id="KW-0695">RNA-directed DNA polymerase</keyword>
<evidence type="ECO:0000313" key="1">
    <source>
        <dbReference type="EMBL" id="RNA39666.1"/>
    </source>
</evidence>
<proteinExistence type="predicted"/>
<protein>
    <submittedName>
        <fullName evidence="1">RNA-directed DNA polymerase from mobile element jockey-like</fullName>
    </submittedName>
</protein>
<name>A0A3M7SV89_BRAPC</name>
<dbReference type="OrthoDB" id="426210at2759"/>
<gene>
    <name evidence="1" type="ORF">BpHYR1_022092</name>
</gene>
<dbReference type="EMBL" id="REGN01000719">
    <property type="protein sequence ID" value="RNA39666.1"/>
    <property type="molecule type" value="Genomic_DNA"/>
</dbReference>
<dbReference type="AlphaFoldDB" id="A0A3M7SV89"/>
<evidence type="ECO:0000313" key="2">
    <source>
        <dbReference type="Proteomes" id="UP000276133"/>
    </source>
</evidence>
<reference evidence="1 2" key="1">
    <citation type="journal article" date="2018" name="Sci. Rep.">
        <title>Genomic signatures of local adaptation to the degree of environmental predictability in rotifers.</title>
        <authorList>
            <person name="Franch-Gras L."/>
            <person name="Hahn C."/>
            <person name="Garcia-Roger E.M."/>
            <person name="Carmona M.J."/>
            <person name="Serra M."/>
            <person name="Gomez A."/>
        </authorList>
    </citation>
    <scope>NUCLEOTIDE SEQUENCE [LARGE SCALE GENOMIC DNA]</scope>
    <source>
        <strain evidence="1">HYR1</strain>
    </source>
</reference>
<dbReference type="GO" id="GO:0003964">
    <property type="term" value="F:RNA-directed DNA polymerase activity"/>
    <property type="evidence" value="ECO:0007669"/>
    <property type="project" value="UniProtKB-KW"/>
</dbReference>
<sequence length="242" mass="28310">MKYPSTRFSKKKRKNVRKADFDQINTGMGSVDWKKESVGRNVNECYASFMNEYLRLYEKHVPEKRENLRKSEKWMNYEVNIVIKLKHRAWDKMKSCKKSSFEISKYDYGKACGELKQKFGKVKSDYENRLSKIAKSDPKLIYAYVRSKMGVKEEIRMLRTKEGEVTSDKKLIAELLNDLLHSVFNKETKDNIVVAHWNKLPENVVKSKSTAKFKMALDKFNGIGCYSSTRPIGGDWLRQSTC</sequence>
<keyword evidence="2" id="KW-1185">Reference proteome</keyword>
<dbReference type="Proteomes" id="UP000276133">
    <property type="component" value="Unassembled WGS sequence"/>
</dbReference>